<keyword evidence="10" id="KW-0732">Signal</keyword>
<dbReference type="InterPro" id="IPR051045">
    <property type="entry name" value="TonB-dependent_transducer"/>
</dbReference>
<evidence type="ECO:0000256" key="5">
    <source>
        <dbReference type="ARBA" id="ARBA00022519"/>
    </source>
</evidence>
<proteinExistence type="inferred from homology"/>
<comment type="similarity">
    <text evidence="2">Belongs to the TonB family.</text>
</comment>
<dbReference type="GO" id="GO:0055085">
    <property type="term" value="P:transmembrane transport"/>
    <property type="evidence" value="ECO:0007669"/>
    <property type="project" value="InterPro"/>
</dbReference>
<dbReference type="PANTHER" id="PTHR33446:SF2">
    <property type="entry name" value="PROTEIN TONB"/>
    <property type="match status" value="1"/>
</dbReference>
<dbReference type="NCBIfam" id="TIGR01352">
    <property type="entry name" value="tonB_Cterm"/>
    <property type="match status" value="1"/>
</dbReference>
<dbReference type="SUPFAM" id="SSF74653">
    <property type="entry name" value="TolA/TonB C-terminal domain"/>
    <property type="match status" value="1"/>
</dbReference>
<feature type="domain" description="TonB C-terminal" evidence="11">
    <location>
        <begin position="58"/>
        <end position="148"/>
    </location>
</feature>
<evidence type="ECO:0000256" key="7">
    <source>
        <dbReference type="ARBA" id="ARBA00022927"/>
    </source>
</evidence>
<reference evidence="12" key="1">
    <citation type="journal article" date="2021" name="PeerJ">
        <title>Extensive microbial diversity within the chicken gut microbiome revealed by metagenomics and culture.</title>
        <authorList>
            <person name="Gilroy R."/>
            <person name="Ravi A."/>
            <person name="Getino M."/>
            <person name="Pursley I."/>
            <person name="Horton D.L."/>
            <person name="Alikhan N.F."/>
            <person name="Baker D."/>
            <person name="Gharbi K."/>
            <person name="Hall N."/>
            <person name="Watson M."/>
            <person name="Adriaenssens E.M."/>
            <person name="Foster-Nyarko E."/>
            <person name="Jarju S."/>
            <person name="Secka A."/>
            <person name="Antonio M."/>
            <person name="Oren A."/>
            <person name="Chaudhuri R.R."/>
            <person name="La Ragione R."/>
            <person name="Hildebrand F."/>
            <person name="Pallen M.J."/>
        </authorList>
    </citation>
    <scope>NUCLEOTIDE SEQUENCE</scope>
    <source>
        <strain evidence="12">CHK121-7720</strain>
    </source>
</reference>
<evidence type="ECO:0000256" key="6">
    <source>
        <dbReference type="ARBA" id="ARBA00022692"/>
    </source>
</evidence>
<evidence type="ECO:0000256" key="10">
    <source>
        <dbReference type="SAM" id="SignalP"/>
    </source>
</evidence>
<evidence type="ECO:0000313" key="13">
    <source>
        <dbReference type="Proteomes" id="UP000757103"/>
    </source>
</evidence>
<dbReference type="Proteomes" id="UP000757103">
    <property type="component" value="Unassembled WGS sequence"/>
</dbReference>
<dbReference type="PROSITE" id="PS51257">
    <property type="entry name" value="PROKAR_LIPOPROTEIN"/>
    <property type="match status" value="1"/>
</dbReference>
<dbReference type="InterPro" id="IPR037682">
    <property type="entry name" value="TonB_C"/>
</dbReference>
<dbReference type="GO" id="GO:0031992">
    <property type="term" value="F:energy transducer activity"/>
    <property type="evidence" value="ECO:0007669"/>
    <property type="project" value="TreeGrafter"/>
</dbReference>
<dbReference type="Gene3D" id="3.30.1150.10">
    <property type="match status" value="1"/>
</dbReference>
<dbReference type="PANTHER" id="PTHR33446">
    <property type="entry name" value="PROTEIN TONB-RELATED"/>
    <property type="match status" value="1"/>
</dbReference>
<evidence type="ECO:0000259" key="11">
    <source>
        <dbReference type="PROSITE" id="PS52015"/>
    </source>
</evidence>
<dbReference type="InterPro" id="IPR006260">
    <property type="entry name" value="TonB/TolA_C"/>
</dbReference>
<feature type="signal peptide" evidence="10">
    <location>
        <begin position="1"/>
        <end position="22"/>
    </location>
</feature>
<keyword evidence="5" id="KW-0997">Cell inner membrane</keyword>
<evidence type="ECO:0000256" key="8">
    <source>
        <dbReference type="ARBA" id="ARBA00022989"/>
    </source>
</evidence>
<keyword evidence="4" id="KW-1003">Cell membrane</keyword>
<evidence type="ECO:0000256" key="3">
    <source>
        <dbReference type="ARBA" id="ARBA00022448"/>
    </source>
</evidence>
<sequence length="148" mass="15930">MKKEVLFTATAIIGLLLTGCNATPSTEQGTTPDSATETTTAPTDSVFEVAEVMPEFPGGTQALFKFISGNLKYPQNAIDGQIEGRVVLQFVVDKEGKVGSIQVVRSVDKMLDQAAIDVVRALPDWKPGMQKGQPVNVRYTLPVSFKLS</sequence>
<protein>
    <submittedName>
        <fullName evidence="12">Energy transducer TonB</fullName>
    </submittedName>
</protein>
<feature type="chain" id="PRO_5036997792" evidence="10">
    <location>
        <begin position="23"/>
        <end position="148"/>
    </location>
</feature>
<keyword evidence="7" id="KW-0653">Protein transport</keyword>
<dbReference type="EMBL" id="DYUD01000025">
    <property type="protein sequence ID" value="HJG89610.1"/>
    <property type="molecule type" value="Genomic_DNA"/>
</dbReference>
<dbReference type="RefSeq" id="WP_273306687.1">
    <property type="nucleotide sequence ID" value="NZ_DYUD01000025.1"/>
</dbReference>
<keyword evidence="9" id="KW-0472">Membrane</keyword>
<evidence type="ECO:0000256" key="4">
    <source>
        <dbReference type="ARBA" id="ARBA00022475"/>
    </source>
</evidence>
<gene>
    <name evidence="12" type="ORF">K8U91_09125</name>
</gene>
<comment type="caution">
    <text evidence="12">The sequence shown here is derived from an EMBL/GenBank/DDBJ whole genome shotgun (WGS) entry which is preliminary data.</text>
</comment>
<dbReference type="PROSITE" id="PS52015">
    <property type="entry name" value="TONB_CTD"/>
    <property type="match status" value="1"/>
</dbReference>
<comment type="subcellular location">
    <subcellularLocation>
        <location evidence="1">Cell inner membrane</location>
        <topology evidence="1">Single-pass membrane protein</topology>
        <orientation evidence="1">Periplasmic side</orientation>
    </subcellularLocation>
</comment>
<evidence type="ECO:0000256" key="1">
    <source>
        <dbReference type="ARBA" id="ARBA00004383"/>
    </source>
</evidence>
<evidence type="ECO:0000256" key="9">
    <source>
        <dbReference type="ARBA" id="ARBA00023136"/>
    </source>
</evidence>
<keyword evidence="6" id="KW-0812">Transmembrane</keyword>
<reference evidence="12" key="2">
    <citation type="submission" date="2021-09" db="EMBL/GenBank/DDBJ databases">
        <authorList>
            <person name="Gilroy R."/>
        </authorList>
    </citation>
    <scope>NUCLEOTIDE SEQUENCE</scope>
    <source>
        <strain evidence="12">CHK121-7720</strain>
    </source>
</reference>
<keyword evidence="8" id="KW-1133">Transmembrane helix</keyword>
<accession>A0A921MS73</accession>
<dbReference type="GO" id="GO:0098797">
    <property type="term" value="C:plasma membrane protein complex"/>
    <property type="evidence" value="ECO:0007669"/>
    <property type="project" value="TreeGrafter"/>
</dbReference>
<dbReference type="Pfam" id="PF03544">
    <property type="entry name" value="TonB_C"/>
    <property type="match status" value="1"/>
</dbReference>
<dbReference type="AlphaFoldDB" id="A0A921MS73"/>
<evidence type="ECO:0000256" key="2">
    <source>
        <dbReference type="ARBA" id="ARBA00006555"/>
    </source>
</evidence>
<name>A0A921MS73_9BACT</name>
<evidence type="ECO:0000313" key="12">
    <source>
        <dbReference type="EMBL" id="HJG89610.1"/>
    </source>
</evidence>
<dbReference type="GO" id="GO:0015031">
    <property type="term" value="P:protein transport"/>
    <property type="evidence" value="ECO:0007669"/>
    <property type="project" value="UniProtKB-KW"/>
</dbReference>
<keyword evidence="3" id="KW-0813">Transport</keyword>
<dbReference type="FunFam" id="3.30.1150.10:FF:000002">
    <property type="entry name" value="Energy transducer TonB"/>
    <property type="match status" value="1"/>
</dbReference>
<organism evidence="12 13">
    <name type="scientific">Barnesiella viscericola</name>
    <dbReference type="NCBI Taxonomy" id="397865"/>
    <lineage>
        <taxon>Bacteria</taxon>
        <taxon>Pseudomonadati</taxon>
        <taxon>Bacteroidota</taxon>
        <taxon>Bacteroidia</taxon>
        <taxon>Bacteroidales</taxon>
        <taxon>Barnesiellaceae</taxon>
        <taxon>Barnesiella</taxon>
    </lineage>
</organism>